<dbReference type="Proteomes" id="UP000285575">
    <property type="component" value="Unassembled WGS sequence"/>
</dbReference>
<keyword evidence="3" id="KW-1185">Reference proteome</keyword>
<feature type="transmembrane region" description="Helical" evidence="1">
    <location>
        <begin position="483"/>
        <end position="511"/>
    </location>
</feature>
<comment type="caution">
    <text evidence="2">The sequence shown here is derived from an EMBL/GenBank/DDBJ whole genome shotgun (WGS) entry which is preliminary data.</text>
</comment>
<keyword evidence="1" id="KW-0812">Transmembrane</keyword>
<evidence type="ECO:0000313" key="2">
    <source>
        <dbReference type="EMBL" id="RVU49741.1"/>
    </source>
</evidence>
<dbReference type="RefSeq" id="WP_128227374.1">
    <property type="nucleotide sequence ID" value="NZ_SACR01000001.1"/>
</dbReference>
<dbReference type="EMBL" id="SACR01000001">
    <property type="protein sequence ID" value="RVU49741.1"/>
    <property type="molecule type" value="Genomic_DNA"/>
</dbReference>
<feature type="transmembrane region" description="Helical" evidence="1">
    <location>
        <begin position="605"/>
        <end position="633"/>
    </location>
</feature>
<dbReference type="AlphaFoldDB" id="A0A437RSM1"/>
<dbReference type="InterPro" id="IPR011385">
    <property type="entry name" value="Site-sp_rcmbase"/>
</dbReference>
<dbReference type="OrthoDB" id="5688397at2"/>
<dbReference type="PIRSF" id="PIRSF015380">
    <property type="entry name" value="Site-sp_rcmb"/>
    <property type="match status" value="1"/>
</dbReference>
<accession>A0A437RSM1</accession>
<gene>
    <name evidence="2" type="ORF">EOE66_04095</name>
</gene>
<keyword evidence="1" id="KW-1133">Transmembrane helix</keyword>
<name>A0A437RSM1_9BURK</name>
<protein>
    <submittedName>
        <fullName evidence="2">Recombinase</fullName>
    </submittedName>
</protein>
<feature type="transmembrane region" description="Helical" evidence="1">
    <location>
        <begin position="442"/>
        <end position="463"/>
    </location>
</feature>
<keyword evidence="1" id="KW-0472">Membrane</keyword>
<organism evidence="2 3">
    <name type="scientific">Rubrivivax rivuli</name>
    <dbReference type="NCBI Taxonomy" id="1862385"/>
    <lineage>
        <taxon>Bacteria</taxon>
        <taxon>Pseudomonadati</taxon>
        <taxon>Pseudomonadota</taxon>
        <taxon>Betaproteobacteria</taxon>
        <taxon>Burkholderiales</taxon>
        <taxon>Sphaerotilaceae</taxon>
        <taxon>Rubrivivax</taxon>
    </lineage>
</organism>
<sequence length="674" mass="73125">MAQSWDLTALINAADAKAGQAERHLWLVRLMEWLRHAPRSATPAPPGTEPPDHTRTPLPVLRLRHLLNQVEKNEQLRQQVQGLAEAFWRDIDAASLFADLGFGARLSFGSELISRVHLRLLPGTPETRDLASLFRLLFEPEDAEWVAALDSGTLARAAKLLGPADGEVLRGVLLGAITILVSAVHSAGHTTALRQRMDATALQDEPFRQLTQAAAALREAVLQGRHDEALKAAAYLRALLDACRHAAASVMPHLEQYGVSVDIVFDLDQLRGRTLRIEQLVDCVLAPEPLPEGRRLLLELLRVLGEQLGLRALFARHYSLLARQVAERSAETGEHYITRSRTEYRDMLRRALGGGAVIAGTTFLKFAIAALGFTAFWGGFWAGVNYAASFVLVMLLHWTVATKQPAMTAPAMAASLPRGTSASDAEIEGFVDRVAQLIRSQAAAIAGNLAMCFPLVLAVQLIAKAAFGETPVGEKDAQYVLHSITLLGPTALFAAFTGVLLFASSLVAGWAENWFVLHRLDSAIAWNPRIVARLGAARAQRWARWWRAHISGLAANISLGLMLGLVPALLGFFGLPIDVRHVTLASGQLGAALGALGWGLLAQPAFWWCVAGIAVTGVLNLTVSFTLAFRVALRSRGVRVQDRRRIGAALWRRLRTQPLSFFRPPSEGSGPGGA</sequence>
<feature type="transmembrane region" description="Helical" evidence="1">
    <location>
        <begin position="351"/>
        <end position="373"/>
    </location>
</feature>
<proteinExistence type="predicted"/>
<feature type="transmembrane region" description="Helical" evidence="1">
    <location>
        <begin position="553"/>
        <end position="575"/>
    </location>
</feature>
<evidence type="ECO:0000256" key="1">
    <source>
        <dbReference type="SAM" id="Phobius"/>
    </source>
</evidence>
<reference evidence="2 3" key="1">
    <citation type="submission" date="2019-01" db="EMBL/GenBank/DDBJ databases">
        <authorList>
            <person name="Chen W.-M."/>
        </authorList>
    </citation>
    <scope>NUCLEOTIDE SEQUENCE [LARGE SCALE GENOMIC DNA]</scope>
    <source>
        <strain evidence="2 3">KYPY4</strain>
    </source>
</reference>
<dbReference type="Pfam" id="PF10136">
    <property type="entry name" value="SpecificRecomb"/>
    <property type="match status" value="1"/>
</dbReference>
<evidence type="ECO:0000313" key="3">
    <source>
        <dbReference type="Proteomes" id="UP000285575"/>
    </source>
</evidence>
<feature type="transmembrane region" description="Helical" evidence="1">
    <location>
        <begin position="379"/>
        <end position="398"/>
    </location>
</feature>